<keyword evidence="2" id="KW-0732">Signal</keyword>
<dbReference type="InterPro" id="IPR031607">
    <property type="entry name" value="T4SS_CagC"/>
</dbReference>
<evidence type="ECO:0000256" key="1">
    <source>
        <dbReference type="SAM" id="Phobius"/>
    </source>
</evidence>
<evidence type="ECO:0000256" key="2">
    <source>
        <dbReference type="SAM" id="SignalP"/>
    </source>
</evidence>
<dbReference type="EMBL" id="DXCM01000002">
    <property type="protein sequence ID" value="HIY91329.1"/>
    <property type="molecule type" value="Genomic_DNA"/>
</dbReference>
<sequence>MKMNEAKSKISRMKSKLALAGTTAMMTLLSASPVLADASAGQVQSKITNVAHVVQGVLTGLIVVVGICVALFIILKRMPDADDPREKSEVYHAVGRVAGLVALGAAIVWLLPWVYSLFQ</sequence>
<evidence type="ECO:0000313" key="4">
    <source>
        <dbReference type="Proteomes" id="UP000824013"/>
    </source>
</evidence>
<keyword evidence="1" id="KW-0812">Transmembrane</keyword>
<protein>
    <submittedName>
        <fullName evidence="3">CagC family type IV secretion system protein</fullName>
    </submittedName>
</protein>
<dbReference type="AlphaFoldDB" id="A0A9D1ZNT1"/>
<feature type="chain" id="PRO_5039434068" evidence="2">
    <location>
        <begin position="37"/>
        <end position="119"/>
    </location>
</feature>
<reference evidence="3" key="2">
    <citation type="submission" date="2021-04" db="EMBL/GenBank/DDBJ databases">
        <authorList>
            <person name="Gilroy R."/>
        </authorList>
    </citation>
    <scope>NUCLEOTIDE SEQUENCE</scope>
    <source>
        <strain evidence="3">3204</strain>
    </source>
</reference>
<keyword evidence="1" id="KW-1133">Transmembrane helix</keyword>
<organism evidence="3 4">
    <name type="scientific">Candidatus Companilactobacillus pullicola</name>
    <dbReference type="NCBI Taxonomy" id="2838523"/>
    <lineage>
        <taxon>Bacteria</taxon>
        <taxon>Bacillati</taxon>
        <taxon>Bacillota</taxon>
        <taxon>Bacilli</taxon>
        <taxon>Lactobacillales</taxon>
        <taxon>Lactobacillaceae</taxon>
        <taxon>Companilactobacillus</taxon>
    </lineage>
</organism>
<feature type="transmembrane region" description="Helical" evidence="1">
    <location>
        <begin position="52"/>
        <end position="75"/>
    </location>
</feature>
<accession>A0A9D1ZNT1</accession>
<dbReference type="Pfam" id="PF16943">
    <property type="entry name" value="T4SS_CagC"/>
    <property type="match status" value="1"/>
</dbReference>
<gene>
    <name evidence="3" type="ORF">H9820_00105</name>
</gene>
<dbReference type="Proteomes" id="UP000824013">
    <property type="component" value="Unassembled WGS sequence"/>
</dbReference>
<feature type="transmembrane region" description="Helical" evidence="1">
    <location>
        <begin position="96"/>
        <end position="115"/>
    </location>
</feature>
<reference evidence="3" key="1">
    <citation type="journal article" date="2021" name="PeerJ">
        <title>Extensive microbial diversity within the chicken gut microbiome revealed by metagenomics and culture.</title>
        <authorList>
            <person name="Gilroy R."/>
            <person name="Ravi A."/>
            <person name="Getino M."/>
            <person name="Pursley I."/>
            <person name="Horton D.L."/>
            <person name="Alikhan N.F."/>
            <person name="Baker D."/>
            <person name="Gharbi K."/>
            <person name="Hall N."/>
            <person name="Watson M."/>
            <person name="Adriaenssens E.M."/>
            <person name="Foster-Nyarko E."/>
            <person name="Jarju S."/>
            <person name="Secka A."/>
            <person name="Antonio M."/>
            <person name="Oren A."/>
            <person name="Chaudhuri R.R."/>
            <person name="La Ragione R."/>
            <person name="Hildebrand F."/>
            <person name="Pallen M.J."/>
        </authorList>
    </citation>
    <scope>NUCLEOTIDE SEQUENCE</scope>
    <source>
        <strain evidence="3">3204</strain>
    </source>
</reference>
<proteinExistence type="predicted"/>
<comment type="caution">
    <text evidence="3">The sequence shown here is derived from an EMBL/GenBank/DDBJ whole genome shotgun (WGS) entry which is preliminary data.</text>
</comment>
<feature type="signal peptide" evidence="2">
    <location>
        <begin position="1"/>
        <end position="36"/>
    </location>
</feature>
<name>A0A9D1ZNT1_9LACO</name>
<evidence type="ECO:0000313" key="3">
    <source>
        <dbReference type="EMBL" id="HIY91329.1"/>
    </source>
</evidence>
<keyword evidence="1" id="KW-0472">Membrane</keyword>